<evidence type="ECO:0008006" key="3">
    <source>
        <dbReference type="Google" id="ProtNLM"/>
    </source>
</evidence>
<evidence type="ECO:0000313" key="1">
    <source>
        <dbReference type="EMBL" id="QBI20023.1"/>
    </source>
</evidence>
<dbReference type="Gene3D" id="1.50.10.20">
    <property type="match status" value="1"/>
</dbReference>
<proteinExistence type="predicted"/>
<keyword evidence="2" id="KW-1185">Reference proteome</keyword>
<dbReference type="OrthoDB" id="3286086at2"/>
<dbReference type="AlphaFoldDB" id="A0A411YFJ9"/>
<dbReference type="EMBL" id="CP036402">
    <property type="protein sequence ID" value="QBI20023.1"/>
    <property type="molecule type" value="Genomic_DNA"/>
</dbReference>
<dbReference type="RefSeq" id="WP_131155020.1">
    <property type="nucleotide sequence ID" value="NZ_CP036402.1"/>
</dbReference>
<name>A0A411YFJ9_9ACTN</name>
<sequence length="286" mass="31598">MDDTRRTAARTFLYRNGRVLERRLFAALFEGADPAGVVEALRGYQNPDGGFGHGLEPDKRCPHSIPADVEVALGTLAAAGTVDEPMVSRACDWLVSIADPSGAVPLGFPVIEGYPRADHWAEWTYELSLFPTAGLVGLLHRLGVVHPWRDRAEAWCWTTMEAEIPREAHAIADCLCFLEHVPDRPRAEKVAAGVADALAEASFYRGDPDSEEYGVTPLYLAPTAASPWRELFSDELIAAHLDRLEADQQDDGGWPIQWDPPSEASILEWRGIETLRARRVLDAYGR</sequence>
<protein>
    <recommendedName>
        <fullName evidence="3">Prenyltransferase</fullName>
    </recommendedName>
</protein>
<evidence type="ECO:0000313" key="2">
    <source>
        <dbReference type="Proteomes" id="UP000291469"/>
    </source>
</evidence>
<reference evidence="1 2" key="1">
    <citation type="submission" date="2019-01" db="EMBL/GenBank/DDBJ databases">
        <title>Egibacter rhizosphaerae EGI 80759T.</title>
        <authorList>
            <person name="Chen D.-D."/>
            <person name="Tian Y."/>
            <person name="Jiao J.-Y."/>
            <person name="Zhang X.-T."/>
            <person name="Zhang Y.-G."/>
            <person name="Zhang Y."/>
            <person name="Xiao M."/>
            <person name="Shu W.-S."/>
            <person name="Li W.-J."/>
        </authorList>
    </citation>
    <scope>NUCLEOTIDE SEQUENCE [LARGE SCALE GENOMIC DNA]</scope>
    <source>
        <strain evidence="1 2">EGI 80759</strain>
    </source>
</reference>
<dbReference type="Proteomes" id="UP000291469">
    <property type="component" value="Chromosome"/>
</dbReference>
<dbReference type="InterPro" id="IPR008930">
    <property type="entry name" value="Terpenoid_cyclase/PrenylTrfase"/>
</dbReference>
<gene>
    <name evidence="1" type="ORF">ER308_10935</name>
</gene>
<dbReference type="SUPFAM" id="SSF48239">
    <property type="entry name" value="Terpenoid cyclases/Protein prenyltransferases"/>
    <property type="match status" value="1"/>
</dbReference>
<dbReference type="KEGG" id="erz:ER308_10935"/>
<accession>A0A411YFJ9</accession>
<organism evidence="1 2">
    <name type="scientific">Egibacter rhizosphaerae</name>
    <dbReference type="NCBI Taxonomy" id="1670831"/>
    <lineage>
        <taxon>Bacteria</taxon>
        <taxon>Bacillati</taxon>
        <taxon>Actinomycetota</taxon>
        <taxon>Nitriliruptoria</taxon>
        <taxon>Egibacterales</taxon>
        <taxon>Egibacteraceae</taxon>
        <taxon>Egibacter</taxon>
    </lineage>
</organism>